<keyword evidence="4" id="KW-1185">Reference proteome</keyword>
<dbReference type="InterPro" id="IPR029069">
    <property type="entry name" value="HotDog_dom_sf"/>
</dbReference>
<dbReference type="Gene3D" id="3.10.129.10">
    <property type="entry name" value="Hotdog Thioesterase"/>
    <property type="match status" value="1"/>
</dbReference>
<dbReference type="Pfam" id="PF13279">
    <property type="entry name" value="4HBT_2"/>
    <property type="match status" value="1"/>
</dbReference>
<dbReference type="KEGG" id="tpla:ElP_07360"/>
<evidence type="ECO:0000313" key="4">
    <source>
        <dbReference type="Proteomes" id="UP000317835"/>
    </source>
</evidence>
<evidence type="ECO:0000256" key="1">
    <source>
        <dbReference type="ARBA" id="ARBA00005953"/>
    </source>
</evidence>
<evidence type="ECO:0000313" key="3">
    <source>
        <dbReference type="EMBL" id="QDV32896.1"/>
    </source>
</evidence>
<name>A0A518GWD1_9BACT</name>
<dbReference type="Proteomes" id="UP000317835">
    <property type="component" value="Chromosome"/>
</dbReference>
<dbReference type="OrthoDB" id="9801517at2"/>
<dbReference type="PANTHER" id="PTHR31793">
    <property type="entry name" value="4-HYDROXYBENZOYL-COA THIOESTERASE FAMILY MEMBER"/>
    <property type="match status" value="1"/>
</dbReference>
<organism evidence="3 4">
    <name type="scientific">Tautonia plasticadhaerens</name>
    <dbReference type="NCBI Taxonomy" id="2527974"/>
    <lineage>
        <taxon>Bacteria</taxon>
        <taxon>Pseudomonadati</taxon>
        <taxon>Planctomycetota</taxon>
        <taxon>Planctomycetia</taxon>
        <taxon>Isosphaerales</taxon>
        <taxon>Isosphaeraceae</taxon>
        <taxon>Tautonia</taxon>
    </lineage>
</organism>
<dbReference type="GO" id="GO:0047617">
    <property type="term" value="F:fatty acyl-CoA hydrolase activity"/>
    <property type="evidence" value="ECO:0007669"/>
    <property type="project" value="TreeGrafter"/>
</dbReference>
<dbReference type="RefSeq" id="WP_145267320.1">
    <property type="nucleotide sequence ID" value="NZ_CP036426.1"/>
</dbReference>
<comment type="similarity">
    <text evidence="1">Belongs to the 4-hydroxybenzoyl-CoA thioesterase family.</text>
</comment>
<dbReference type="PANTHER" id="PTHR31793:SF27">
    <property type="entry name" value="NOVEL THIOESTERASE SUPERFAMILY DOMAIN AND SAPOSIN A-TYPE DOMAIN CONTAINING PROTEIN (0610012H03RIK)"/>
    <property type="match status" value="1"/>
</dbReference>
<reference evidence="3 4" key="1">
    <citation type="submission" date="2019-02" db="EMBL/GenBank/DDBJ databases">
        <title>Deep-cultivation of Planctomycetes and their phenomic and genomic characterization uncovers novel biology.</title>
        <authorList>
            <person name="Wiegand S."/>
            <person name="Jogler M."/>
            <person name="Boedeker C."/>
            <person name="Pinto D."/>
            <person name="Vollmers J."/>
            <person name="Rivas-Marin E."/>
            <person name="Kohn T."/>
            <person name="Peeters S.H."/>
            <person name="Heuer A."/>
            <person name="Rast P."/>
            <person name="Oberbeckmann S."/>
            <person name="Bunk B."/>
            <person name="Jeske O."/>
            <person name="Meyerdierks A."/>
            <person name="Storesund J.E."/>
            <person name="Kallscheuer N."/>
            <person name="Luecker S."/>
            <person name="Lage O.M."/>
            <person name="Pohl T."/>
            <person name="Merkel B.J."/>
            <person name="Hornburger P."/>
            <person name="Mueller R.-W."/>
            <person name="Bruemmer F."/>
            <person name="Labrenz M."/>
            <person name="Spormann A.M."/>
            <person name="Op den Camp H."/>
            <person name="Overmann J."/>
            <person name="Amann R."/>
            <person name="Jetten M.S.M."/>
            <person name="Mascher T."/>
            <person name="Medema M.H."/>
            <person name="Devos D.P."/>
            <person name="Kaster A.-K."/>
            <person name="Ovreas L."/>
            <person name="Rohde M."/>
            <person name="Galperin M.Y."/>
            <person name="Jogler C."/>
        </authorList>
    </citation>
    <scope>NUCLEOTIDE SEQUENCE [LARGE SCALE GENOMIC DNA]</scope>
    <source>
        <strain evidence="3 4">ElP</strain>
    </source>
</reference>
<accession>A0A518GWD1</accession>
<protein>
    <submittedName>
        <fullName evidence="3">Long-chain acyl-CoA thioesterase FadM</fullName>
        <ecNumber evidence="3">3.1.2.-</ecNumber>
    </submittedName>
</protein>
<dbReference type="InterPro" id="IPR050563">
    <property type="entry name" value="4-hydroxybenzoyl-CoA_TE"/>
</dbReference>
<keyword evidence="2 3" id="KW-0378">Hydrolase</keyword>
<proteinExistence type="inferred from homology"/>
<dbReference type="SUPFAM" id="SSF54637">
    <property type="entry name" value="Thioesterase/thiol ester dehydrase-isomerase"/>
    <property type="match status" value="1"/>
</dbReference>
<dbReference type="AlphaFoldDB" id="A0A518GWD1"/>
<dbReference type="EC" id="3.1.2.-" evidence="3"/>
<dbReference type="EMBL" id="CP036426">
    <property type="protein sequence ID" value="QDV32896.1"/>
    <property type="molecule type" value="Genomic_DNA"/>
</dbReference>
<gene>
    <name evidence="3" type="primary">fadM</name>
    <name evidence="3" type="ORF">ElP_07360</name>
</gene>
<evidence type="ECO:0000256" key="2">
    <source>
        <dbReference type="ARBA" id="ARBA00022801"/>
    </source>
</evidence>
<sequence>METSIEIVVRPTEIDVNGHVNNAKYVEYLEWGREDWYERLGLPYERLLGLGAVTVTVNLNLDFRRECRQGEALTILTRPERIGRTSFALRQEIRKPGGEVAADAVVTLVTIDPSSRSSRPVPEELALAFRP</sequence>
<dbReference type="CDD" id="cd00586">
    <property type="entry name" value="4HBT"/>
    <property type="match status" value="1"/>
</dbReference>